<evidence type="ECO:0008006" key="8">
    <source>
        <dbReference type="Google" id="ProtNLM"/>
    </source>
</evidence>
<organism evidence="6 7">
    <name type="scientific">Marmota monax</name>
    <name type="common">Woodchuck</name>
    <dbReference type="NCBI Taxonomy" id="9995"/>
    <lineage>
        <taxon>Eukaryota</taxon>
        <taxon>Metazoa</taxon>
        <taxon>Chordata</taxon>
        <taxon>Craniata</taxon>
        <taxon>Vertebrata</taxon>
        <taxon>Euteleostomi</taxon>
        <taxon>Mammalia</taxon>
        <taxon>Eutheria</taxon>
        <taxon>Euarchontoglires</taxon>
        <taxon>Glires</taxon>
        <taxon>Rodentia</taxon>
        <taxon>Sciuromorpha</taxon>
        <taxon>Sciuridae</taxon>
        <taxon>Xerinae</taxon>
        <taxon>Marmotini</taxon>
        <taxon>Marmota</taxon>
    </lineage>
</organism>
<proteinExistence type="predicted"/>
<dbReference type="GO" id="GO:0000981">
    <property type="term" value="F:DNA-binding transcription factor activity, RNA polymerase II-specific"/>
    <property type="evidence" value="ECO:0007669"/>
    <property type="project" value="TreeGrafter"/>
</dbReference>
<dbReference type="GO" id="GO:0051726">
    <property type="term" value="P:regulation of cell cycle"/>
    <property type="evidence" value="ECO:0007669"/>
    <property type="project" value="TreeGrafter"/>
</dbReference>
<evidence type="ECO:0000256" key="3">
    <source>
        <dbReference type="ARBA" id="ARBA00023163"/>
    </source>
</evidence>
<keyword evidence="4" id="KW-0539">Nucleus</keyword>
<dbReference type="GO" id="GO:0042127">
    <property type="term" value="P:regulation of cell population proliferation"/>
    <property type="evidence" value="ECO:0007669"/>
    <property type="project" value="TreeGrafter"/>
</dbReference>
<name>A0A834Q5Q6_MARMO</name>
<evidence type="ECO:0000313" key="7">
    <source>
        <dbReference type="Proteomes" id="UP000662637"/>
    </source>
</evidence>
<dbReference type="PANTHER" id="PTHR11462:SF7">
    <property type="entry name" value="TRANSCRIPTION FACTOR JUND"/>
    <property type="match status" value="1"/>
</dbReference>
<keyword evidence="1" id="KW-0805">Transcription regulation</keyword>
<dbReference type="PANTHER" id="PTHR11462">
    <property type="entry name" value="JUN TRANSCRIPTION FACTOR-RELATED"/>
    <property type="match status" value="1"/>
</dbReference>
<dbReference type="SUPFAM" id="SSF57959">
    <property type="entry name" value="Leucine zipper domain"/>
    <property type="match status" value="1"/>
</dbReference>
<dbReference type="GO" id="GO:0000978">
    <property type="term" value="F:RNA polymerase II cis-regulatory region sequence-specific DNA binding"/>
    <property type="evidence" value="ECO:0007669"/>
    <property type="project" value="TreeGrafter"/>
</dbReference>
<dbReference type="Gene3D" id="1.20.5.170">
    <property type="match status" value="1"/>
</dbReference>
<evidence type="ECO:0000256" key="5">
    <source>
        <dbReference type="SAM" id="MobiDB-lite"/>
    </source>
</evidence>
<dbReference type="InterPro" id="IPR046347">
    <property type="entry name" value="bZIP_sf"/>
</dbReference>
<keyword evidence="2" id="KW-0238">DNA-binding</keyword>
<dbReference type="Proteomes" id="UP000662637">
    <property type="component" value="Unassembled WGS sequence"/>
</dbReference>
<gene>
    <name evidence="6" type="ORF">GHT09_017265</name>
</gene>
<dbReference type="PRINTS" id="PR00043">
    <property type="entry name" value="LEUZIPPRJUN"/>
</dbReference>
<evidence type="ECO:0000313" key="6">
    <source>
        <dbReference type="EMBL" id="KAF7471670.1"/>
    </source>
</evidence>
<comment type="caution">
    <text evidence="6">The sequence shown here is derived from an EMBL/GenBank/DDBJ whole genome shotgun (WGS) entry which is preliminary data.</text>
</comment>
<dbReference type="EMBL" id="WJEC01006727">
    <property type="protein sequence ID" value="KAF7471670.1"/>
    <property type="molecule type" value="Genomic_DNA"/>
</dbReference>
<dbReference type="GO" id="GO:0005667">
    <property type="term" value="C:transcription regulator complex"/>
    <property type="evidence" value="ECO:0007669"/>
    <property type="project" value="TreeGrafter"/>
</dbReference>
<reference evidence="6" key="1">
    <citation type="submission" date="2020-08" db="EMBL/GenBank/DDBJ databases">
        <authorList>
            <person name="Shumante A."/>
            <person name="Zimin A.V."/>
            <person name="Puiu D."/>
            <person name="Salzberg S.L."/>
        </authorList>
    </citation>
    <scope>NUCLEOTIDE SEQUENCE</scope>
    <source>
        <strain evidence="6">WC2-LM</strain>
        <tissue evidence="6">Liver</tissue>
    </source>
</reference>
<dbReference type="InterPro" id="IPR050946">
    <property type="entry name" value="AP-1_TF_bZIP"/>
</dbReference>
<sequence>MVPTLPSFGESLLSPMDMDMQELIKAEPKQLLNNIAASKCPKGKLEHLSPGGESEELKSQNTELASSRSLLPKQVAQLKQKVLSHVNSSCQLLPQY</sequence>
<evidence type="ECO:0000256" key="2">
    <source>
        <dbReference type="ARBA" id="ARBA00023125"/>
    </source>
</evidence>
<feature type="region of interest" description="Disordered" evidence="5">
    <location>
        <begin position="43"/>
        <end position="65"/>
    </location>
</feature>
<protein>
    <recommendedName>
        <fullName evidence="8">Transcription factor jun-D</fullName>
    </recommendedName>
</protein>
<dbReference type="InterPro" id="IPR002112">
    <property type="entry name" value="Leuzip_Jun"/>
</dbReference>
<evidence type="ECO:0000256" key="4">
    <source>
        <dbReference type="ARBA" id="ARBA00023242"/>
    </source>
</evidence>
<dbReference type="AlphaFoldDB" id="A0A834Q5Q6"/>
<accession>A0A834Q5Q6</accession>
<keyword evidence="3" id="KW-0804">Transcription</keyword>
<evidence type="ECO:0000256" key="1">
    <source>
        <dbReference type="ARBA" id="ARBA00023015"/>
    </source>
</evidence>